<dbReference type="InterPro" id="IPR050553">
    <property type="entry name" value="Thioredoxin_ResA/DsbE_sf"/>
</dbReference>
<dbReference type="RefSeq" id="WP_200390598.1">
    <property type="nucleotide sequence ID" value="NZ_JAENIO010000006.1"/>
</dbReference>
<keyword evidence="5" id="KW-0732">Signal</keyword>
<proteinExistence type="predicted"/>
<name>A0A934VK08_9BACT</name>
<protein>
    <submittedName>
        <fullName evidence="7">Redoxin domain-containing protein</fullName>
    </submittedName>
</protein>
<evidence type="ECO:0000313" key="8">
    <source>
        <dbReference type="Proteomes" id="UP000604083"/>
    </source>
</evidence>
<dbReference type="InterPro" id="IPR036249">
    <property type="entry name" value="Thioredoxin-like_sf"/>
</dbReference>
<dbReference type="GO" id="GO:0030313">
    <property type="term" value="C:cell envelope"/>
    <property type="evidence" value="ECO:0007669"/>
    <property type="project" value="UniProtKB-SubCell"/>
</dbReference>
<keyword evidence="3" id="KW-1015">Disulfide bond</keyword>
<organism evidence="7 8">
    <name type="scientific">Roseibacillus ishigakijimensis</name>
    <dbReference type="NCBI Taxonomy" id="454146"/>
    <lineage>
        <taxon>Bacteria</taxon>
        <taxon>Pseudomonadati</taxon>
        <taxon>Verrucomicrobiota</taxon>
        <taxon>Verrucomicrobiia</taxon>
        <taxon>Verrucomicrobiales</taxon>
        <taxon>Verrucomicrobiaceae</taxon>
        <taxon>Roseibacillus</taxon>
    </lineage>
</organism>
<dbReference type="EMBL" id="JAENIO010000006">
    <property type="protein sequence ID" value="MBK1833164.1"/>
    <property type="molecule type" value="Genomic_DNA"/>
</dbReference>
<dbReference type="PANTHER" id="PTHR42852">
    <property type="entry name" value="THIOL:DISULFIDE INTERCHANGE PROTEIN DSBE"/>
    <property type="match status" value="1"/>
</dbReference>
<accession>A0A934VK08</accession>
<dbReference type="Pfam" id="PF08534">
    <property type="entry name" value="Redoxin"/>
    <property type="match status" value="1"/>
</dbReference>
<feature type="signal peptide" evidence="5">
    <location>
        <begin position="1"/>
        <end position="21"/>
    </location>
</feature>
<evidence type="ECO:0000259" key="6">
    <source>
        <dbReference type="PROSITE" id="PS51352"/>
    </source>
</evidence>
<dbReference type="SUPFAM" id="SSF52833">
    <property type="entry name" value="Thioredoxin-like"/>
    <property type="match status" value="1"/>
</dbReference>
<dbReference type="GO" id="GO:0016491">
    <property type="term" value="F:oxidoreductase activity"/>
    <property type="evidence" value="ECO:0007669"/>
    <property type="project" value="InterPro"/>
</dbReference>
<comment type="subcellular location">
    <subcellularLocation>
        <location evidence="1">Cell envelope</location>
    </subcellularLocation>
</comment>
<dbReference type="PANTHER" id="PTHR42852:SF6">
    <property type="entry name" value="THIOL:DISULFIDE INTERCHANGE PROTEIN DSBE"/>
    <property type="match status" value="1"/>
</dbReference>
<gene>
    <name evidence="7" type="ORF">JIN78_03745</name>
</gene>
<sequence length="365" mass="39558">MRKQFAQWALAGLSLSLPLQALSPGDSVALEAVSSADFIQGEAPGEWKEGEVYIFECWATWCGPCIAAIPHVDELFDTFHEEGLHIYGMNVWEEGKEKVSGFVEKKGDGMSYPVAYVGRGGAFEESWLKAAGVTGIPHAFVVKNGKLLFTTHPASLHEDTIKGLLAGGDEETAVIEKVLQEQKNKELVTEKIKAFRLASKDNDLAAMQAAYDAIAELSPGAPYLPSFQLDLKIAAEDWSAAAELLANMDEAAGSMVARQLAFQYDDPEGEVIPDSLRKAILQKVQAAKAPHFYDGPITARLQWLLGDKELAKETATGITSDKVPAGVIEDFAGSFATDTPHSLQDFSKALNLAMREQQAQKAAEQ</sequence>
<evidence type="ECO:0000256" key="1">
    <source>
        <dbReference type="ARBA" id="ARBA00004196"/>
    </source>
</evidence>
<comment type="caution">
    <text evidence="7">The sequence shown here is derived from an EMBL/GenBank/DDBJ whole genome shotgun (WGS) entry which is preliminary data.</text>
</comment>
<dbReference type="CDD" id="cd02966">
    <property type="entry name" value="TlpA_like_family"/>
    <property type="match status" value="1"/>
</dbReference>
<dbReference type="Proteomes" id="UP000604083">
    <property type="component" value="Unassembled WGS sequence"/>
</dbReference>
<dbReference type="AlphaFoldDB" id="A0A934VK08"/>
<dbReference type="PROSITE" id="PS51352">
    <property type="entry name" value="THIOREDOXIN_2"/>
    <property type="match status" value="1"/>
</dbReference>
<evidence type="ECO:0000256" key="5">
    <source>
        <dbReference type="SAM" id="SignalP"/>
    </source>
</evidence>
<feature type="chain" id="PRO_5037716819" evidence="5">
    <location>
        <begin position="22"/>
        <end position="365"/>
    </location>
</feature>
<dbReference type="GO" id="GO:0017004">
    <property type="term" value="P:cytochrome complex assembly"/>
    <property type="evidence" value="ECO:0007669"/>
    <property type="project" value="UniProtKB-KW"/>
</dbReference>
<reference evidence="7" key="1">
    <citation type="submission" date="2021-01" db="EMBL/GenBank/DDBJ databases">
        <title>Modified the classification status of verrucomicrobia.</title>
        <authorList>
            <person name="Feng X."/>
        </authorList>
    </citation>
    <scope>NUCLEOTIDE SEQUENCE</scope>
    <source>
        <strain evidence="7">KCTC 12986</strain>
    </source>
</reference>
<evidence type="ECO:0000256" key="2">
    <source>
        <dbReference type="ARBA" id="ARBA00022748"/>
    </source>
</evidence>
<evidence type="ECO:0000256" key="4">
    <source>
        <dbReference type="ARBA" id="ARBA00023284"/>
    </source>
</evidence>
<keyword evidence="4" id="KW-0676">Redox-active center</keyword>
<evidence type="ECO:0000313" key="7">
    <source>
        <dbReference type="EMBL" id="MBK1833164.1"/>
    </source>
</evidence>
<keyword evidence="8" id="KW-1185">Reference proteome</keyword>
<feature type="domain" description="Thioredoxin" evidence="6">
    <location>
        <begin position="19"/>
        <end position="173"/>
    </location>
</feature>
<dbReference type="InterPro" id="IPR013766">
    <property type="entry name" value="Thioredoxin_domain"/>
</dbReference>
<dbReference type="Gene3D" id="3.40.30.10">
    <property type="entry name" value="Glutaredoxin"/>
    <property type="match status" value="1"/>
</dbReference>
<evidence type="ECO:0000256" key="3">
    <source>
        <dbReference type="ARBA" id="ARBA00023157"/>
    </source>
</evidence>
<dbReference type="InterPro" id="IPR013740">
    <property type="entry name" value="Redoxin"/>
</dbReference>
<keyword evidence="2" id="KW-0201">Cytochrome c-type biogenesis</keyword>